<comment type="caution">
    <text evidence="2">The sequence shown here is derived from an EMBL/GenBank/DDBJ whole genome shotgun (WGS) entry which is preliminary data.</text>
</comment>
<evidence type="ECO:0000313" key="2">
    <source>
        <dbReference type="EMBL" id="MPM83875.1"/>
    </source>
</evidence>
<proteinExistence type="predicted"/>
<feature type="region of interest" description="Disordered" evidence="1">
    <location>
        <begin position="42"/>
        <end position="72"/>
    </location>
</feature>
<feature type="compositionally biased region" description="Basic and acidic residues" evidence="1">
    <location>
        <begin position="46"/>
        <end position="64"/>
    </location>
</feature>
<sequence length="72" mass="8394">MLQTQERPRNSAEDEELIDTLIAISVVSKRLARKLALLAAQSQFKEGGKPDEQDERNGRYDRRSAQMRCRYR</sequence>
<name>A0A645D3V8_9ZZZZ</name>
<accession>A0A645D3V8</accession>
<protein>
    <submittedName>
        <fullName evidence="2">Uncharacterized protein</fullName>
    </submittedName>
</protein>
<evidence type="ECO:0000256" key="1">
    <source>
        <dbReference type="SAM" id="MobiDB-lite"/>
    </source>
</evidence>
<reference evidence="2" key="1">
    <citation type="submission" date="2019-08" db="EMBL/GenBank/DDBJ databases">
        <authorList>
            <person name="Kucharzyk K."/>
            <person name="Murdoch R.W."/>
            <person name="Higgins S."/>
            <person name="Loffler F."/>
        </authorList>
    </citation>
    <scope>NUCLEOTIDE SEQUENCE</scope>
</reference>
<dbReference type="AlphaFoldDB" id="A0A645D3V8"/>
<dbReference type="EMBL" id="VSSQ01032572">
    <property type="protein sequence ID" value="MPM83875.1"/>
    <property type="molecule type" value="Genomic_DNA"/>
</dbReference>
<gene>
    <name evidence="2" type="ORF">SDC9_130944</name>
</gene>
<organism evidence="2">
    <name type="scientific">bioreactor metagenome</name>
    <dbReference type="NCBI Taxonomy" id="1076179"/>
    <lineage>
        <taxon>unclassified sequences</taxon>
        <taxon>metagenomes</taxon>
        <taxon>ecological metagenomes</taxon>
    </lineage>
</organism>